<dbReference type="Gene3D" id="3.40.640.10">
    <property type="entry name" value="Type I PLP-dependent aspartate aminotransferase-like (Major domain)"/>
    <property type="match status" value="1"/>
</dbReference>
<dbReference type="FunFam" id="3.90.1150.10:FF:000001">
    <property type="entry name" value="Aspartate aminotransferase"/>
    <property type="match status" value="1"/>
</dbReference>
<dbReference type="EC" id="2.6.1.1" evidence="4"/>
<dbReference type="GO" id="GO:0005829">
    <property type="term" value="C:cytosol"/>
    <property type="evidence" value="ECO:0007669"/>
    <property type="project" value="TreeGrafter"/>
</dbReference>
<protein>
    <recommendedName>
        <fullName evidence="4">aspartate transaminase</fullName>
        <ecNumber evidence="4">2.6.1.1</ecNumber>
    </recommendedName>
    <alternativeName>
        <fullName evidence="8">Transaminase A</fullName>
    </alternativeName>
</protein>
<dbReference type="InterPro" id="IPR015424">
    <property type="entry name" value="PyrdxlP-dep_Trfase"/>
</dbReference>
<comment type="cofactor">
    <cofactor evidence="1">
        <name>pyridoxal 5'-phosphate</name>
        <dbReference type="ChEBI" id="CHEBI:597326"/>
    </cofactor>
</comment>
<evidence type="ECO:0000256" key="7">
    <source>
        <dbReference type="ARBA" id="ARBA00022898"/>
    </source>
</evidence>
<reference evidence="10" key="1">
    <citation type="submission" date="2020-05" db="EMBL/GenBank/DDBJ databases">
        <title>Phylogenomic resolution of chytrid fungi.</title>
        <authorList>
            <person name="Stajich J.E."/>
            <person name="Amses K."/>
            <person name="Simmons R."/>
            <person name="Seto K."/>
            <person name="Myers J."/>
            <person name="Bonds A."/>
            <person name="Quandt C.A."/>
            <person name="Barry K."/>
            <person name="Liu P."/>
            <person name="Grigoriev I."/>
            <person name="Longcore J.E."/>
            <person name="James T.Y."/>
        </authorList>
    </citation>
    <scope>NUCLEOTIDE SEQUENCE</scope>
    <source>
        <strain evidence="10">JEL0318</strain>
    </source>
</reference>
<keyword evidence="5 10" id="KW-0032">Aminotransferase</keyword>
<comment type="caution">
    <text evidence="10">The sequence shown here is derived from an EMBL/GenBank/DDBJ whole genome shotgun (WGS) entry which is preliminary data.</text>
</comment>
<evidence type="ECO:0000259" key="9">
    <source>
        <dbReference type="Pfam" id="PF00155"/>
    </source>
</evidence>
<sequence>MTVTYDNSLQNVPLAPPDAILNLSALYKADTDPHKINLGVGAYRDNDGKPWILPVVKKAEELILHDPNVDHEYLPTAGLQSFTDASAKLIFGADSPAIKEKRVGTFQTISGTGACRIAADFLARHRKAPIYISNPSWANHQAIFTDAGLEIKYYQYWDPQTRGLAFASLIETFKSAPEGSIILLHPCAHNPTGVDPTFEQWKIIADVLKSKNHFPFFDCAYQGFASGDLDRDAQAVRYFVEQGFEMLVTQSFAKNMGLYGERCGALNVVAKTEESAKKAVSQWCKISRAAYSTAPSYGARIASTVLNNPELYQQWTEELKTMSYRIINMRDELFKHLQELGTPGTWNHVVDQIGMFSYTGLNLNQVNTLKEKFHVYLTDNGRISMAGLNTGNVRKFAEAVDWVVRNVQ</sequence>
<evidence type="ECO:0000313" key="11">
    <source>
        <dbReference type="Proteomes" id="UP001212841"/>
    </source>
</evidence>
<dbReference type="InterPro" id="IPR000796">
    <property type="entry name" value="Asp_trans"/>
</dbReference>
<dbReference type="GO" id="GO:0030170">
    <property type="term" value="F:pyridoxal phosphate binding"/>
    <property type="evidence" value="ECO:0007669"/>
    <property type="project" value="InterPro"/>
</dbReference>
<organism evidence="10 11">
    <name type="scientific">Rhizophlyctis rosea</name>
    <dbReference type="NCBI Taxonomy" id="64517"/>
    <lineage>
        <taxon>Eukaryota</taxon>
        <taxon>Fungi</taxon>
        <taxon>Fungi incertae sedis</taxon>
        <taxon>Chytridiomycota</taxon>
        <taxon>Chytridiomycota incertae sedis</taxon>
        <taxon>Chytridiomycetes</taxon>
        <taxon>Rhizophlyctidales</taxon>
        <taxon>Rhizophlyctidaceae</taxon>
        <taxon>Rhizophlyctis</taxon>
    </lineage>
</organism>
<evidence type="ECO:0000256" key="1">
    <source>
        <dbReference type="ARBA" id="ARBA00001933"/>
    </source>
</evidence>
<keyword evidence="7" id="KW-0663">Pyridoxal phosphate</keyword>
<proteinExistence type="inferred from homology"/>
<keyword evidence="11" id="KW-1185">Reference proteome</keyword>
<keyword evidence="6" id="KW-0808">Transferase</keyword>
<dbReference type="Pfam" id="PF00155">
    <property type="entry name" value="Aminotran_1_2"/>
    <property type="match status" value="1"/>
</dbReference>
<dbReference type="InterPro" id="IPR015421">
    <property type="entry name" value="PyrdxlP-dep_Trfase_major"/>
</dbReference>
<evidence type="ECO:0000256" key="8">
    <source>
        <dbReference type="ARBA" id="ARBA00030923"/>
    </source>
</evidence>
<dbReference type="CDD" id="cd00609">
    <property type="entry name" value="AAT_like"/>
    <property type="match status" value="1"/>
</dbReference>
<dbReference type="SUPFAM" id="SSF53383">
    <property type="entry name" value="PLP-dependent transferases"/>
    <property type="match status" value="1"/>
</dbReference>
<dbReference type="FunFam" id="3.40.640.10:FF:000064">
    <property type="entry name" value="Aspartate aminotransferase"/>
    <property type="match status" value="1"/>
</dbReference>
<dbReference type="AlphaFoldDB" id="A0AAD5X6D4"/>
<dbReference type="Gene3D" id="3.90.1150.10">
    <property type="entry name" value="Aspartate Aminotransferase, domain 1"/>
    <property type="match status" value="1"/>
</dbReference>
<dbReference type="PRINTS" id="PR00799">
    <property type="entry name" value="TRANSAMINASE"/>
</dbReference>
<dbReference type="EMBL" id="JADGJD010000313">
    <property type="protein sequence ID" value="KAJ3052236.1"/>
    <property type="molecule type" value="Genomic_DNA"/>
</dbReference>
<evidence type="ECO:0000256" key="2">
    <source>
        <dbReference type="ARBA" id="ARBA00007441"/>
    </source>
</evidence>
<dbReference type="InterPro" id="IPR015422">
    <property type="entry name" value="PyrdxlP-dep_Trfase_small"/>
</dbReference>
<dbReference type="NCBIfam" id="NF006719">
    <property type="entry name" value="PRK09257.1"/>
    <property type="match status" value="1"/>
</dbReference>
<dbReference type="PANTHER" id="PTHR11879">
    <property type="entry name" value="ASPARTATE AMINOTRANSFERASE"/>
    <property type="match status" value="1"/>
</dbReference>
<name>A0AAD5X6D4_9FUNG</name>
<accession>A0AAD5X6D4</accession>
<comment type="similarity">
    <text evidence="2">Belongs to the class-I pyridoxal-phosphate-dependent aminotransferase family.</text>
</comment>
<dbReference type="GO" id="GO:0004069">
    <property type="term" value="F:L-aspartate:2-oxoglutarate aminotransferase activity"/>
    <property type="evidence" value="ECO:0007669"/>
    <property type="project" value="UniProtKB-EC"/>
</dbReference>
<evidence type="ECO:0000256" key="4">
    <source>
        <dbReference type="ARBA" id="ARBA00012753"/>
    </source>
</evidence>
<gene>
    <name evidence="10" type="primary">AAT2</name>
    <name evidence="10" type="ORF">HK097_006676</name>
</gene>
<comment type="subunit">
    <text evidence="3">Homodimer.</text>
</comment>
<feature type="domain" description="Aminotransferase class I/classII large" evidence="9">
    <location>
        <begin position="34"/>
        <end position="400"/>
    </location>
</feature>
<dbReference type="InterPro" id="IPR004839">
    <property type="entry name" value="Aminotransferase_I/II_large"/>
</dbReference>
<evidence type="ECO:0000256" key="3">
    <source>
        <dbReference type="ARBA" id="ARBA00011738"/>
    </source>
</evidence>
<dbReference type="PANTHER" id="PTHR11879:SF55">
    <property type="entry name" value="GLUTAMATE OXALOACETATE TRANSAMINASE 1, ISOFORM B"/>
    <property type="match status" value="1"/>
</dbReference>
<evidence type="ECO:0000313" key="10">
    <source>
        <dbReference type="EMBL" id="KAJ3052236.1"/>
    </source>
</evidence>
<dbReference type="GO" id="GO:0006532">
    <property type="term" value="P:aspartate biosynthetic process"/>
    <property type="evidence" value="ECO:0007669"/>
    <property type="project" value="TreeGrafter"/>
</dbReference>
<dbReference type="Proteomes" id="UP001212841">
    <property type="component" value="Unassembled WGS sequence"/>
</dbReference>
<evidence type="ECO:0000256" key="5">
    <source>
        <dbReference type="ARBA" id="ARBA00022576"/>
    </source>
</evidence>
<evidence type="ECO:0000256" key="6">
    <source>
        <dbReference type="ARBA" id="ARBA00022679"/>
    </source>
</evidence>